<accession>A0A372IQW3</accession>
<evidence type="ECO:0008006" key="4">
    <source>
        <dbReference type="Google" id="ProtNLM"/>
    </source>
</evidence>
<sequence length="253" mass="27456">MIRIGKSMALAACMLLACAGCRKQSGDGTAVNFTAIDWNTAGTISGTIHYSGTPPKRVEIDMAQDPACVFGDKNFTEQYVVNHGAMQNVFVYVKDGLGNRVYPVPSDPVVMDQKSCRYIPHVMGVMIGQPVQFTNNDSTMHNIHMMPQADGNQTVDISQPPNAGSDQRVFHSPEAMIPVRCNNHPWMQAFLNVVNNPFYAVSDAEGHFTIKGLPPGTYTIVADQEKLGEKTATVTVAAKQTAAQDFTYEGVAP</sequence>
<dbReference type="Gene3D" id="2.60.40.1120">
    <property type="entry name" value="Carboxypeptidase-like, regulatory domain"/>
    <property type="match status" value="1"/>
</dbReference>
<dbReference type="Pfam" id="PF13620">
    <property type="entry name" value="CarboxypepD_reg"/>
    <property type="match status" value="1"/>
</dbReference>
<proteinExistence type="predicted"/>
<comment type="caution">
    <text evidence="2">The sequence shown here is derived from an EMBL/GenBank/DDBJ whole genome shotgun (WGS) entry which is preliminary data.</text>
</comment>
<evidence type="ECO:0000256" key="1">
    <source>
        <dbReference type="SAM" id="SignalP"/>
    </source>
</evidence>
<dbReference type="AlphaFoldDB" id="A0A372IQW3"/>
<dbReference type="SUPFAM" id="SSF49452">
    <property type="entry name" value="Starch-binding domain-like"/>
    <property type="match status" value="1"/>
</dbReference>
<dbReference type="GO" id="GO:0030246">
    <property type="term" value="F:carbohydrate binding"/>
    <property type="evidence" value="ECO:0007669"/>
    <property type="project" value="InterPro"/>
</dbReference>
<feature type="signal peptide" evidence="1">
    <location>
        <begin position="1"/>
        <end position="19"/>
    </location>
</feature>
<dbReference type="PROSITE" id="PS51257">
    <property type="entry name" value="PROKAR_LIPOPROTEIN"/>
    <property type="match status" value="1"/>
</dbReference>
<dbReference type="EMBL" id="QVQT01000003">
    <property type="protein sequence ID" value="RFU17278.1"/>
    <property type="molecule type" value="Genomic_DNA"/>
</dbReference>
<feature type="chain" id="PRO_5016960849" description="Rhamnogalacturonan lyase domain-containing protein" evidence="1">
    <location>
        <begin position="20"/>
        <end position="253"/>
    </location>
</feature>
<evidence type="ECO:0000313" key="3">
    <source>
        <dbReference type="Proteomes" id="UP000264702"/>
    </source>
</evidence>
<dbReference type="InterPro" id="IPR013784">
    <property type="entry name" value="Carb-bd-like_fold"/>
</dbReference>
<dbReference type="InterPro" id="IPR008972">
    <property type="entry name" value="Cupredoxin"/>
</dbReference>
<evidence type="ECO:0000313" key="2">
    <source>
        <dbReference type="EMBL" id="RFU17278.1"/>
    </source>
</evidence>
<protein>
    <recommendedName>
        <fullName evidence="4">Rhamnogalacturonan lyase domain-containing protein</fullName>
    </recommendedName>
</protein>
<dbReference type="OrthoDB" id="9772097at2"/>
<keyword evidence="3" id="KW-1185">Reference proteome</keyword>
<dbReference type="Proteomes" id="UP000264702">
    <property type="component" value="Unassembled WGS sequence"/>
</dbReference>
<organism evidence="2 3">
    <name type="scientific">Paracidobacterium acidisoli</name>
    <dbReference type="NCBI Taxonomy" id="2303751"/>
    <lineage>
        <taxon>Bacteria</taxon>
        <taxon>Pseudomonadati</taxon>
        <taxon>Acidobacteriota</taxon>
        <taxon>Terriglobia</taxon>
        <taxon>Terriglobales</taxon>
        <taxon>Acidobacteriaceae</taxon>
        <taxon>Paracidobacterium</taxon>
    </lineage>
</organism>
<keyword evidence="1" id="KW-0732">Signal</keyword>
<name>A0A372IQW3_9BACT</name>
<gene>
    <name evidence="2" type="ORF">D0Y96_10245</name>
</gene>
<reference evidence="2 3" key="1">
    <citation type="submission" date="2018-08" db="EMBL/GenBank/DDBJ databases">
        <title>Acidipila sp. 4G-K13, an acidobacterium isolated from forest soil.</title>
        <authorList>
            <person name="Gao Z.-H."/>
            <person name="Qiu L.-H."/>
        </authorList>
    </citation>
    <scope>NUCLEOTIDE SEQUENCE [LARGE SCALE GENOMIC DNA]</scope>
    <source>
        <strain evidence="2 3">4G-K13</strain>
    </source>
</reference>
<dbReference type="SUPFAM" id="SSF49503">
    <property type="entry name" value="Cupredoxins"/>
    <property type="match status" value="1"/>
</dbReference>